<evidence type="ECO:0000313" key="1">
    <source>
        <dbReference type="EMBL" id="KAG5178698.1"/>
    </source>
</evidence>
<evidence type="ECO:0000313" key="2">
    <source>
        <dbReference type="Proteomes" id="UP000664859"/>
    </source>
</evidence>
<protein>
    <submittedName>
        <fullName evidence="1">Uncharacterized protein</fullName>
    </submittedName>
</protein>
<sequence length="296" mass="31259">MMQPMGMRLGPTKGVEQSRMRGCSTLLLEAASNAVQDLRTGALLEQQAISAHLPSRPGCCVGTLSSSLSSVGGGDIGSDDTAASADTGTSDLLLQQRVRAALQHQRPQLLSQQQWLVAAAVSNMVIATASPALVYSSEGGEAVSINTGNGQRSIARSPSAVECNIKAVQLVAVVTTAGARRLAEAVRRKAMVLVQQAETVAVWTYLRRSWGDSKINATEGPIKAVQLGWEKRLGVGVDTAAAPGGVADPQQQQQVQMASKDWHDTLLDAAELSPEDKWVLGTKARVDVRRVLDDKG</sequence>
<comment type="caution">
    <text evidence="1">The sequence shown here is derived from an EMBL/GenBank/DDBJ whole genome shotgun (WGS) entry which is preliminary data.</text>
</comment>
<dbReference type="EMBL" id="JAFCMP010000513">
    <property type="protein sequence ID" value="KAG5178698.1"/>
    <property type="molecule type" value="Genomic_DNA"/>
</dbReference>
<organism evidence="1 2">
    <name type="scientific">Tribonema minus</name>
    <dbReference type="NCBI Taxonomy" id="303371"/>
    <lineage>
        <taxon>Eukaryota</taxon>
        <taxon>Sar</taxon>
        <taxon>Stramenopiles</taxon>
        <taxon>Ochrophyta</taxon>
        <taxon>PX clade</taxon>
        <taxon>Xanthophyceae</taxon>
        <taxon>Tribonematales</taxon>
        <taxon>Tribonemataceae</taxon>
        <taxon>Tribonema</taxon>
    </lineage>
</organism>
<gene>
    <name evidence="1" type="ORF">JKP88DRAFT_247965</name>
</gene>
<proteinExistence type="predicted"/>
<keyword evidence="2" id="KW-1185">Reference proteome</keyword>
<accession>A0A835YY31</accession>
<name>A0A835YY31_9STRA</name>
<reference evidence="1" key="1">
    <citation type="submission" date="2021-02" db="EMBL/GenBank/DDBJ databases">
        <title>First Annotated Genome of the Yellow-green Alga Tribonema minus.</title>
        <authorList>
            <person name="Mahan K.M."/>
        </authorList>
    </citation>
    <scope>NUCLEOTIDE SEQUENCE</scope>
    <source>
        <strain evidence="1">UTEX B ZZ1240</strain>
    </source>
</reference>
<dbReference type="Proteomes" id="UP000664859">
    <property type="component" value="Unassembled WGS sequence"/>
</dbReference>
<dbReference type="AlphaFoldDB" id="A0A835YY31"/>